<keyword evidence="1" id="KW-0472">Membrane</keyword>
<evidence type="ECO:0000313" key="3">
    <source>
        <dbReference type="Proteomes" id="UP000186469"/>
    </source>
</evidence>
<dbReference type="STRING" id="1121455.SAMN02745728_01538"/>
<accession>A0A1M7T473</accession>
<feature type="transmembrane region" description="Helical" evidence="1">
    <location>
        <begin position="70"/>
        <end position="87"/>
    </location>
</feature>
<reference evidence="2 3" key="1">
    <citation type="submission" date="2016-12" db="EMBL/GenBank/DDBJ databases">
        <authorList>
            <person name="Song W.-J."/>
            <person name="Kurnit D.M."/>
        </authorList>
    </citation>
    <scope>NUCLEOTIDE SEQUENCE [LARGE SCALE GENOMIC DNA]</scope>
    <source>
        <strain evidence="2 3">DSM 11393</strain>
    </source>
</reference>
<keyword evidence="1" id="KW-0812">Transmembrane</keyword>
<gene>
    <name evidence="2" type="ORF">SAMN02745728_01538</name>
</gene>
<keyword evidence="3" id="KW-1185">Reference proteome</keyword>
<evidence type="ECO:0000313" key="2">
    <source>
        <dbReference type="EMBL" id="SHN65519.1"/>
    </source>
</evidence>
<proteinExistence type="predicted"/>
<dbReference type="AlphaFoldDB" id="A0A1M7T473"/>
<dbReference type="EMBL" id="FRDI01000006">
    <property type="protein sequence ID" value="SHN65519.1"/>
    <property type="molecule type" value="Genomic_DNA"/>
</dbReference>
<name>A0A1M7T473_9BACT</name>
<dbReference type="Proteomes" id="UP000186469">
    <property type="component" value="Unassembled WGS sequence"/>
</dbReference>
<feature type="transmembrane region" description="Helical" evidence="1">
    <location>
        <begin position="43"/>
        <end position="64"/>
    </location>
</feature>
<evidence type="ECO:0000256" key="1">
    <source>
        <dbReference type="SAM" id="Phobius"/>
    </source>
</evidence>
<sequence>MSKEKINPGEECPFCLTTTARGSVVCSACGAARQYDVYGFVGGLIKLAGVVAVICLLVGAFAIFFSDNKILPFLIMVVPLIIVTLLRRKFGTYGWVRHMP</sequence>
<keyword evidence="1" id="KW-1133">Transmembrane helix</keyword>
<protein>
    <submittedName>
        <fullName evidence="2">Uncharacterized protein</fullName>
    </submittedName>
</protein>
<organism evidence="2 3">
    <name type="scientific">Desulfovibrio litoralis DSM 11393</name>
    <dbReference type="NCBI Taxonomy" id="1121455"/>
    <lineage>
        <taxon>Bacteria</taxon>
        <taxon>Pseudomonadati</taxon>
        <taxon>Thermodesulfobacteriota</taxon>
        <taxon>Desulfovibrionia</taxon>
        <taxon>Desulfovibrionales</taxon>
        <taxon>Desulfovibrionaceae</taxon>
        <taxon>Desulfovibrio</taxon>
    </lineage>
</organism>